<dbReference type="Proteomes" id="UP000182719">
    <property type="component" value="Unassembled WGS sequence"/>
</dbReference>
<name>A0A1H8C0H4_STIAU</name>
<dbReference type="AlphaFoldDB" id="A0A1H8C0H4"/>
<sequence>MNDTLNRWVQGVTLAALLALAAALMGVGAALYASDSQASAPAAPRGEP</sequence>
<dbReference type="EMBL" id="FOAP01000025">
    <property type="protein sequence ID" value="SEM88681.1"/>
    <property type="molecule type" value="Genomic_DNA"/>
</dbReference>
<protein>
    <submittedName>
        <fullName evidence="1">Uncharacterized protein</fullName>
    </submittedName>
</protein>
<evidence type="ECO:0000313" key="2">
    <source>
        <dbReference type="Proteomes" id="UP000182719"/>
    </source>
</evidence>
<dbReference type="RefSeq" id="WP_177241531.1">
    <property type="nucleotide sequence ID" value="NZ_FOAP01000025.1"/>
</dbReference>
<gene>
    <name evidence="1" type="ORF">SAMN05444354_12530</name>
</gene>
<keyword evidence="2" id="KW-1185">Reference proteome</keyword>
<organism evidence="1 2">
    <name type="scientific">Stigmatella aurantiaca</name>
    <dbReference type="NCBI Taxonomy" id="41"/>
    <lineage>
        <taxon>Bacteria</taxon>
        <taxon>Pseudomonadati</taxon>
        <taxon>Myxococcota</taxon>
        <taxon>Myxococcia</taxon>
        <taxon>Myxococcales</taxon>
        <taxon>Cystobacterineae</taxon>
        <taxon>Archangiaceae</taxon>
        <taxon>Stigmatella</taxon>
    </lineage>
</organism>
<accession>A0A1H8C0H4</accession>
<reference evidence="2" key="1">
    <citation type="submission" date="2016-10" db="EMBL/GenBank/DDBJ databases">
        <authorList>
            <person name="Varghese N."/>
            <person name="Submissions S."/>
        </authorList>
    </citation>
    <scope>NUCLEOTIDE SEQUENCE [LARGE SCALE GENOMIC DNA]</scope>
    <source>
        <strain evidence="2">DSM 17044</strain>
    </source>
</reference>
<evidence type="ECO:0000313" key="1">
    <source>
        <dbReference type="EMBL" id="SEM88681.1"/>
    </source>
</evidence>
<proteinExistence type="predicted"/>